<feature type="region of interest" description="Disordered" evidence="1">
    <location>
        <begin position="44"/>
        <end position="69"/>
    </location>
</feature>
<dbReference type="AlphaFoldDB" id="A0A2G2WKQ8"/>
<dbReference type="EMBL" id="MLFT02000006">
    <property type="protein sequence ID" value="PHT45749.1"/>
    <property type="molecule type" value="Genomic_DNA"/>
</dbReference>
<sequence length="871" mass="97897">MPTIDKLGMTSFLTLGLVDTKEDPMVELIKKELDGATSIRRAARQGQPNVEALHDQPQTATDPGASSGGVSGGVVCDGGSILLLLLVMIMSMLWPLPTLMFYCKCEVCKDIEDKLLENLEAIAEAAEELKSRRGVILSNEGLPKKVDIFTALGKEKKKELEEFIKMKDNGPQLYNNFKDQYDKICKVADSGVLKFDQLVSTFQWDKEAIKYVREKRSIHTARAGPREKTFLIQIQPLLKLLPKFLTKSKLMDHLLAEVLAKESWDFEDGPFTISMRPVFDLSNGAKCSNDSASAATSGNDETKNREMRQVFDFFYGAKCSNEISSISASNMQEKDVKADPNEDLDSTSGRVTDSESKSCIPESENKPSTGANDEENQHDGDDAKRSEIQIRQESTKTLEQPQKWILLQRFVKELEKVTKINPRKPLYLRLNPDPEAEKVNLRTQTSDERKRGEEWMLDYALQLAISQLGPTQKRKVELLIKAFETVVPPQGDNSQIAFPKLRASKEKEFVPTEGNMGCKAEKVIAGIDGKHEENDGSMYKNHETQQPDEMTSASNDEDLVEGHAWKEDSSKESKEEISTAISSLTDEVDGALELVLLLSDVASKVGNELLDGTDDEVEDNSTSTERKMCNSLKDFSETKDDAQTSREDHNPRQHGRSLCRDDAVKLIRKVMPSNMETIEHNPHDQRQVLLIMDHVILSVLWKRQRVIGKKLTKLSFLAVNSNNFTGEIPPILDNLSKLYWLDLADNQLIGSIPISTSSSSGLDLLKKEEHLEKYGTRYSKQSPFILVKERRKRSPKINGNMNNNETSTHDDVAVLGGVLENSLLLGCIDFISIMEEEDGIMVIGKLKKKKKMVLDIEEIEEKEEEDDIEFE</sequence>
<dbReference type="GO" id="GO:0005516">
    <property type="term" value="F:calmodulin binding"/>
    <property type="evidence" value="ECO:0007669"/>
    <property type="project" value="InterPro"/>
</dbReference>
<dbReference type="Pfam" id="PF07839">
    <property type="entry name" value="CaM_binding"/>
    <property type="match status" value="1"/>
</dbReference>
<reference evidence="4" key="2">
    <citation type="journal article" date="2017" name="J. Anim. Genet.">
        <title>Multiple reference genome sequences of hot pepper reveal the massive evolution of plant disease resistance genes by retroduplication.</title>
        <authorList>
            <person name="Kim S."/>
            <person name="Park J."/>
            <person name="Yeom S.-I."/>
            <person name="Kim Y.-M."/>
            <person name="Seo E."/>
            <person name="Kim K.-T."/>
            <person name="Kim M.-S."/>
            <person name="Lee J.M."/>
            <person name="Cheong K."/>
            <person name="Shin H.-S."/>
            <person name="Kim S.-B."/>
            <person name="Han K."/>
            <person name="Lee J."/>
            <person name="Park M."/>
            <person name="Lee H.-A."/>
            <person name="Lee H.-Y."/>
            <person name="Lee Y."/>
            <person name="Oh S."/>
            <person name="Lee J.H."/>
            <person name="Choi E."/>
            <person name="Choi E."/>
            <person name="Lee S.E."/>
            <person name="Jeon J."/>
            <person name="Kim H."/>
            <person name="Choi G."/>
            <person name="Song H."/>
            <person name="Lee J."/>
            <person name="Lee S.-C."/>
            <person name="Kwon J.-K."/>
            <person name="Lee H.-Y."/>
            <person name="Koo N."/>
            <person name="Hong Y."/>
            <person name="Kim R.W."/>
            <person name="Kang W.-H."/>
            <person name="Huh J.H."/>
            <person name="Kang B.-C."/>
            <person name="Yang T.-J."/>
            <person name="Lee Y.-H."/>
            <person name="Bennetzen J.L."/>
            <person name="Choi D."/>
        </authorList>
    </citation>
    <scope>NUCLEOTIDE SEQUENCE [LARGE SCALE GENOMIC DNA]</scope>
    <source>
        <strain evidence="4">cv. PBC81</strain>
    </source>
</reference>
<dbReference type="STRING" id="33114.A0A2G2WKQ8"/>
<keyword evidence="4" id="KW-1185">Reference proteome</keyword>
<dbReference type="InterPro" id="IPR012417">
    <property type="entry name" value="CaM-bd_dom_pln"/>
</dbReference>
<dbReference type="Proteomes" id="UP000224567">
    <property type="component" value="Unassembled WGS sequence"/>
</dbReference>
<name>A0A2G2WKQ8_CAPBA</name>
<accession>A0A2G2WKQ8</accession>
<evidence type="ECO:0000259" key="2">
    <source>
        <dbReference type="SMART" id="SM01054"/>
    </source>
</evidence>
<dbReference type="InterPro" id="IPR044681">
    <property type="entry name" value="PICBP-like"/>
</dbReference>
<dbReference type="SMART" id="SM01054">
    <property type="entry name" value="CaM_binding"/>
    <property type="match status" value="1"/>
</dbReference>
<feature type="region of interest" description="Disordered" evidence="1">
    <location>
        <begin position="530"/>
        <end position="557"/>
    </location>
</feature>
<feature type="region of interest" description="Disordered" evidence="1">
    <location>
        <begin position="330"/>
        <end position="384"/>
    </location>
</feature>
<feature type="compositionally biased region" description="Basic and acidic residues" evidence="1">
    <location>
        <begin position="375"/>
        <end position="384"/>
    </location>
</feature>
<dbReference type="PANTHER" id="PTHR33923:SF3">
    <property type="entry name" value="CALMODULIN BINDING PROTEIN PICBP"/>
    <property type="match status" value="1"/>
</dbReference>
<evidence type="ECO:0000256" key="1">
    <source>
        <dbReference type="SAM" id="MobiDB-lite"/>
    </source>
</evidence>
<feature type="domain" description="Calmodulin-binding" evidence="2">
    <location>
        <begin position="374"/>
        <end position="488"/>
    </location>
</feature>
<proteinExistence type="predicted"/>
<feature type="compositionally biased region" description="Basic and acidic residues" evidence="1">
    <location>
        <begin position="530"/>
        <end position="545"/>
    </location>
</feature>
<feature type="region of interest" description="Disordered" evidence="1">
    <location>
        <begin position="612"/>
        <end position="656"/>
    </location>
</feature>
<reference evidence="3 4" key="1">
    <citation type="journal article" date="2017" name="Genome Biol.">
        <title>New reference genome sequences of hot pepper reveal the massive evolution of plant disease-resistance genes by retroduplication.</title>
        <authorList>
            <person name="Kim S."/>
            <person name="Park J."/>
            <person name="Yeom S.I."/>
            <person name="Kim Y.M."/>
            <person name="Seo E."/>
            <person name="Kim K.T."/>
            <person name="Kim M.S."/>
            <person name="Lee J.M."/>
            <person name="Cheong K."/>
            <person name="Shin H.S."/>
            <person name="Kim S.B."/>
            <person name="Han K."/>
            <person name="Lee J."/>
            <person name="Park M."/>
            <person name="Lee H.A."/>
            <person name="Lee H.Y."/>
            <person name="Lee Y."/>
            <person name="Oh S."/>
            <person name="Lee J.H."/>
            <person name="Choi E."/>
            <person name="Choi E."/>
            <person name="Lee S.E."/>
            <person name="Jeon J."/>
            <person name="Kim H."/>
            <person name="Choi G."/>
            <person name="Song H."/>
            <person name="Lee J."/>
            <person name="Lee S.C."/>
            <person name="Kwon J.K."/>
            <person name="Lee H.Y."/>
            <person name="Koo N."/>
            <person name="Hong Y."/>
            <person name="Kim R.W."/>
            <person name="Kang W.H."/>
            <person name="Huh J.H."/>
            <person name="Kang B.C."/>
            <person name="Yang T.J."/>
            <person name="Lee Y.H."/>
            <person name="Bennetzen J.L."/>
            <person name="Choi D."/>
        </authorList>
    </citation>
    <scope>NUCLEOTIDE SEQUENCE [LARGE SCALE GENOMIC DNA]</scope>
    <source>
        <strain evidence="4">cv. PBC81</strain>
    </source>
</reference>
<dbReference type="Gene3D" id="3.80.10.10">
    <property type="entry name" value="Ribonuclease Inhibitor"/>
    <property type="match status" value="1"/>
</dbReference>
<evidence type="ECO:0000313" key="4">
    <source>
        <dbReference type="Proteomes" id="UP000224567"/>
    </source>
</evidence>
<feature type="compositionally biased region" description="Basic and acidic residues" evidence="1">
    <location>
        <begin position="624"/>
        <end position="651"/>
    </location>
</feature>
<dbReference type="InterPro" id="IPR032675">
    <property type="entry name" value="LRR_dom_sf"/>
</dbReference>
<evidence type="ECO:0000313" key="3">
    <source>
        <dbReference type="EMBL" id="PHT45749.1"/>
    </source>
</evidence>
<dbReference type="SUPFAM" id="SSF52058">
    <property type="entry name" value="L domain-like"/>
    <property type="match status" value="1"/>
</dbReference>
<dbReference type="OrthoDB" id="1096728at2759"/>
<organism evidence="3 4">
    <name type="scientific">Capsicum baccatum</name>
    <name type="common">Peruvian pepper</name>
    <dbReference type="NCBI Taxonomy" id="33114"/>
    <lineage>
        <taxon>Eukaryota</taxon>
        <taxon>Viridiplantae</taxon>
        <taxon>Streptophyta</taxon>
        <taxon>Embryophyta</taxon>
        <taxon>Tracheophyta</taxon>
        <taxon>Spermatophyta</taxon>
        <taxon>Magnoliopsida</taxon>
        <taxon>eudicotyledons</taxon>
        <taxon>Gunneridae</taxon>
        <taxon>Pentapetalae</taxon>
        <taxon>asterids</taxon>
        <taxon>lamiids</taxon>
        <taxon>Solanales</taxon>
        <taxon>Solanaceae</taxon>
        <taxon>Solanoideae</taxon>
        <taxon>Capsiceae</taxon>
        <taxon>Capsicum</taxon>
    </lineage>
</organism>
<dbReference type="PANTHER" id="PTHR33923">
    <property type="entry name" value="CALMODULIN-BINDING PROTEIN-RELATED"/>
    <property type="match status" value="1"/>
</dbReference>
<gene>
    <name evidence="3" type="ORF">CQW23_14907</name>
</gene>
<protein>
    <recommendedName>
        <fullName evidence="2">Calmodulin-binding domain-containing protein</fullName>
    </recommendedName>
</protein>
<comment type="caution">
    <text evidence="3">The sequence shown here is derived from an EMBL/GenBank/DDBJ whole genome shotgun (WGS) entry which is preliminary data.</text>
</comment>